<dbReference type="Proteomes" id="UP000294847">
    <property type="component" value="Chromosome 1"/>
</dbReference>
<evidence type="ECO:0008006" key="4">
    <source>
        <dbReference type="Google" id="ProtNLM"/>
    </source>
</evidence>
<organism evidence="2 3">
    <name type="scientific">Pyricularia oryzae</name>
    <name type="common">Rice blast fungus</name>
    <name type="synonym">Magnaporthe oryzae</name>
    <dbReference type="NCBI Taxonomy" id="318829"/>
    <lineage>
        <taxon>Eukaryota</taxon>
        <taxon>Fungi</taxon>
        <taxon>Dikarya</taxon>
        <taxon>Ascomycota</taxon>
        <taxon>Pezizomycotina</taxon>
        <taxon>Sordariomycetes</taxon>
        <taxon>Sordariomycetidae</taxon>
        <taxon>Magnaporthales</taxon>
        <taxon>Pyriculariaceae</taxon>
        <taxon>Pyricularia</taxon>
    </lineage>
</organism>
<reference evidence="2 3" key="1">
    <citation type="journal article" date="2019" name="Mol. Biol. Evol.">
        <title>Blast fungal genomes show frequent chromosomal changes, gene gains and losses, and effector gene turnover.</title>
        <authorList>
            <person name="Gomez Luciano L.B."/>
            <person name="Jason Tsai I."/>
            <person name="Chuma I."/>
            <person name="Tosa Y."/>
            <person name="Chen Y.H."/>
            <person name="Li J.Y."/>
            <person name="Li M.Y."/>
            <person name="Jade Lu M.Y."/>
            <person name="Nakayashiki H."/>
            <person name="Li W.H."/>
        </authorList>
    </citation>
    <scope>NUCLEOTIDE SEQUENCE [LARGE SCALE GENOMIC DNA]</scope>
    <source>
        <strain evidence="2">MZ5-1-6</strain>
    </source>
</reference>
<evidence type="ECO:0000313" key="2">
    <source>
        <dbReference type="EMBL" id="QBZ54241.1"/>
    </source>
</evidence>
<protein>
    <recommendedName>
        <fullName evidence="4">NAD-specific glutamate dehydrogenase</fullName>
    </recommendedName>
</protein>
<name>A0A4P7MYL3_PYROR</name>
<keyword evidence="1" id="KW-1133">Transmembrane helix</keyword>
<sequence>MVFALGARRGLALQRRLGGLHGRGAAGNDILKHAIVVLVVVIILLLGLGRLPGRLSLLLFGELGKVVVDFGVVLCVHRVLFGLGRGRAGDRAGDGAGPGGVELICLAANGTLGDPAGQGILFGVLGLALALGLLVGLGGPVGRQEVDIDGLGARVSQTLDSGLAVSGLDGDTGHDLVQGVADDGARGVVGQVKGALGDDDRVDLGQHAGDELELVVHAGRLLVAPATAVGVMLEDGAAVVAEETPGTRLVEDLHERVLLLAADAEAKVLLALVGGHGDALHLLVDRIDAPFYGIDGLAIVNKVVHAVHRPLLALLELRARVHCQEAVLLEATAQLVQVLCIHVHEVGEVIVA</sequence>
<feature type="transmembrane region" description="Helical" evidence="1">
    <location>
        <begin position="30"/>
        <end position="51"/>
    </location>
</feature>
<feature type="transmembrane region" description="Helical" evidence="1">
    <location>
        <begin position="119"/>
        <end position="137"/>
    </location>
</feature>
<accession>A0A4P7MYL3</accession>
<feature type="transmembrane region" description="Helical" evidence="1">
    <location>
        <begin position="63"/>
        <end position="81"/>
    </location>
</feature>
<keyword evidence="1" id="KW-0472">Membrane</keyword>
<proteinExistence type="predicted"/>
<evidence type="ECO:0000313" key="3">
    <source>
        <dbReference type="Proteomes" id="UP000294847"/>
    </source>
</evidence>
<keyword evidence="1" id="KW-0812">Transmembrane</keyword>
<evidence type="ECO:0000256" key="1">
    <source>
        <dbReference type="SAM" id="Phobius"/>
    </source>
</evidence>
<dbReference type="AlphaFoldDB" id="A0A4P7MYL3"/>
<dbReference type="EMBL" id="CP034204">
    <property type="protein sequence ID" value="QBZ54241.1"/>
    <property type="molecule type" value="Genomic_DNA"/>
</dbReference>
<gene>
    <name evidence="2" type="ORF">PoMZ_09937</name>
</gene>